<evidence type="ECO:0000313" key="2">
    <source>
        <dbReference type="EMBL" id="MCJ8499692.1"/>
    </source>
</evidence>
<protein>
    <submittedName>
        <fullName evidence="2">Uncharacterized protein</fullName>
    </submittedName>
</protein>
<reference evidence="2" key="1">
    <citation type="submission" date="2022-04" db="EMBL/GenBank/DDBJ databases">
        <title>Desulfatitalea alkaliphila sp. nov., a novel anaerobic sulfate-reducing bacterium isolated from terrestrial mud volcano, Taman Peninsula, Russia.</title>
        <authorList>
            <person name="Khomyakova M.A."/>
            <person name="Merkel A.Y."/>
            <person name="Slobodkin A.I."/>
        </authorList>
    </citation>
    <scope>NUCLEOTIDE SEQUENCE</scope>
    <source>
        <strain evidence="2">M08but</strain>
    </source>
</reference>
<feature type="compositionally biased region" description="Polar residues" evidence="1">
    <location>
        <begin position="1"/>
        <end position="19"/>
    </location>
</feature>
<proteinExistence type="predicted"/>
<dbReference type="AlphaFoldDB" id="A0AA41UIM0"/>
<accession>A0AA41UIM0</accession>
<name>A0AA41UIM0_9BACT</name>
<dbReference type="RefSeq" id="WP_246903144.1">
    <property type="nucleotide sequence ID" value="NZ_JALJRB010000003.1"/>
</dbReference>
<sequence>MTDQFKMDSGTQGDKTGSSPAAPCMAGMTETCNHNRRYVDITAMIRSLQRTEGLTDCFRRGNADCDQTECAWRQYCLGNAKDVLMDTNA</sequence>
<organism evidence="2 3">
    <name type="scientific">Desulfatitalea alkaliphila</name>
    <dbReference type="NCBI Taxonomy" id="2929485"/>
    <lineage>
        <taxon>Bacteria</taxon>
        <taxon>Pseudomonadati</taxon>
        <taxon>Thermodesulfobacteriota</taxon>
        <taxon>Desulfobacteria</taxon>
        <taxon>Desulfobacterales</taxon>
        <taxon>Desulfosarcinaceae</taxon>
        <taxon>Desulfatitalea</taxon>
    </lineage>
</organism>
<evidence type="ECO:0000313" key="3">
    <source>
        <dbReference type="Proteomes" id="UP001165427"/>
    </source>
</evidence>
<gene>
    <name evidence="2" type="ORF">MRX98_03825</name>
</gene>
<feature type="region of interest" description="Disordered" evidence="1">
    <location>
        <begin position="1"/>
        <end position="22"/>
    </location>
</feature>
<dbReference type="EMBL" id="JALJRB010000003">
    <property type="protein sequence ID" value="MCJ8499692.1"/>
    <property type="molecule type" value="Genomic_DNA"/>
</dbReference>
<keyword evidence="3" id="KW-1185">Reference proteome</keyword>
<dbReference type="Proteomes" id="UP001165427">
    <property type="component" value="Unassembled WGS sequence"/>
</dbReference>
<evidence type="ECO:0000256" key="1">
    <source>
        <dbReference type="SAM" id="MobiDB-lite"/>
    </source>
</evidence>
<comment type="caution">
    <text evidence="2">The sequence shown here is derived from an EMBL/GenBank/DDBJ whole genome shotgun (WGS) entry which is preliminary data.</text>
</comment>